<gene>
    <name evidence="2" type="ORF">G4L39_03175</name>
</gene>
<keyword evidence="1" id="KW-1133">Transmembrane helix</keyword>
<organism evidence="2 3">
    <name type="scientific">Limisphaera ngatamarikiensis</name>
    <dbReference type="NCBI Taxonomy" id="1324935"/>
    <lineage>
        <taxon>Bacteria</taxon>
        <taxon>Pseudomonadati</taxon>
        <taxon>Verrucomicrobiota</taxon>
        <taxon>Verrucomicrobiia</taxon>
        <taxon>Limisphaerales</taxon>
        <taxon>Limisphaeraceae</taxon>
        <taxon>Limisphaera</taxon>
    </lineage>
</organism>
<protein>
    <submittedName>
        <fullName evidence="2">Uncharacterized protein</fullName>
    </submittedName>
</protein>
<dbReference type="RefSeq" id="WP_165105856.1">
    <property type="nucleotide sequence ID" value="NZ_JAAKYA010000015.1"/>
</dbReference>
<dbReference type="EMBL" id="JAAKYA010000015">
    <property type="protein sequence ID" value="NGO38400.1"/>
    <property type="molecule type" value="Genomic_DNA"/>
</dbReference>
<keyword evidence="3" id="KW-1185">Reference proteome</keyword>
<proteinExistence type="predicted"/>
<comment type="caution">
    <text evidence="2">The sequence shown here is derived from an EMBL/GenBank/DDBJ whole genome shotgun (WGS) entry which is preliminary data.</text>
</comment>
<dbReference type="AlphaFoldDB" id="A0A6M1RZ10"/>
<sequence>MNRDELERLRAELWRRPLRPEESARLRAWLQAHPGAREEWALEEALTRLLYELPDRELPAGFEARVRAAIEREIRRPAPVIPAGWDFWAAARAAWFRWAMVGATALLAGVVWWRAHVAFQPVSPEVVRVWNEWAAPPEVWADFEVVARLPAGPGPDTELLTLLQ</sequence>
<name>A0A6M1RZ10_9BACT</name>
<evidence type="ECO:0000313" key="2">
    <source>
        <dbReference type="EMBL" id="NGO38400.1"/>
    </source>
</evidence>
<keyword evidence="1" id="KW-0812">Transmembrane</keyword>
<accession>A0A6M1RZ10</accession>
<feature type="transmembrane region" description="Helical" evidence="1">
    <location>
        <begin position="95"/>
        <end position="113"/>
    </location>
</feature>
<evidence type="ECO:0000313" key="3">
    <source>
        <dbReference type="Proteomes" id="UP000477311"/>
    </source>
</evidence>
<reference evidence="2 3" key="1">
    <citation type="submission" date="2020-02" db="EMBL/GenBank/DDBJ databases">
        <title>Draft genome sequence of Limisphaera ngatamarikiensis NGM72.4T, a thermophilic Verrucomicrobia grouped in subdivision 3.</title>
        <authorList>
            <person name="Carere C.R."/>
            <person name="Steen J."/>
            <person name="Hugenholtz P."/>
            <person name="Stott M.B."/>
        </authorList>
    </citation>
    <scope>NUCLEOTIDE SEQUENCE [LARGE SCALE GENOMIC DNA]</scope>
    <source>
        <strain evidence="2 3">NGM72.4</strain>
    </source>
</reference>
<dbReference type="Proteomes" id="UP000477311">
    <property type="component" value="Unassembled WGS sequence"/>
</dbReference>
<evidence type="ECO:0000256" key="1">
    <source>
        <dbReference type="SAM" id="Phobius"/>
    </source>
</evidence>
<keyword evidence="1" id="KW-0472">Membrane</keyword>